<dbReference type="EMBL" id="CAJNIZ010000780">
    <property type="protein sequence ID" value="CAE7174795.1"/>
    <property type="molecule type" value="Genomic_DNA"/>
</dbReference>
<reference evidence="2" key="1">
    <citation type="submission" date="2021-02" db="EMBL/GenBank/DDBJ databases">
        <authorList>
            <person name="Dougan E. K."/>
            <person name="Rhodes N."/>
            <person name="Thang M."/>
            <person name="Chan C."/>
        </authorList>
    </citation>
    <scope>NUCLEOTIDE SEQUENCE</scope>
</reference>
<gene>
    <name evidence="2" type="primary">Tmem131</name>
    <name evidence="2" type="ORF">SPIL2461_LOCUS871</name>
</gene>
<evidence type="ECO:0000256" key="1">
    <source>
        <dbReference type="SAM" id="MobiDB-lite"/>
    </source>
</evidence>
<comment type="caution">
    <text evidence="2">The sequence shown here is derived from an EMBL/GenBank/DDBJ whole genome shotgun (WGS) entry which is preliminary data.</text>
</comment>
<proteinExistence type="predicted"/>
<feature type="region of interest" description="Disordered" evidence="1">
    <location>
        <begin position="245"/>
        <end position="264"/>
    </location>
</feature>
<sequence length="277" mass="31704">MRPLLGGVLASATWRLAKSLAIEEVFAEPELADVAVHGLEGTRSQMVVESVYPPLRPAAGWEADYVKDDAVDGQWDGQAGYDEARQQRYELQKEAKKSLRAAVVAEEKYEDMQKKELKLRDKMLQARSLAKKQLDIVRALEDKQNWQKESLKWLEEDIKYGKGQIKKFEKAIKVLATKIEAKEKQMDAIKHTSSPKKKAAFTAQEVQEMASRLQRLQKILQKRKATLKATRKKFKKLREEELKAEKKLQHEEKKQSQKGGAVESKVLSSIWNSLGWS</sequence>
<accession>A0A812ISF6</accession>
<keyword evidence="3" id="KW-1185">Reference proteome</keyword>
<dbReference type="AlphaFoldDB" id="A0A812ISF6"/>
<evidence type="ECO:0000313" key="3">
    <source>
        <dbReference type="Proteomes" id="UP000649617"/>
    </source>
</evidence>
<evidence type="ECO:0000313" key="2">
    <source>
        <dbReference type="EMBL" id="CAE7174795.1"/>
    </source>
</evidence>
<name>A0A812ISF6_SYMPI</name>
<feature type="compositionally biased region" description="Basic and acidic residues" evidence="1">
    <location>
        <begin position="245"/>
        <end position="255"/>
    </location>
</feature>
<organism evidence="2 3">
    <name type="scientific">Symbiodinium pilosum</name>
    <name type="common">Dinoflagellate</name>
    <dbReference type="NCBI Taxonomy" id="2952"/>
    <lineage>
        <taxon>Eukaryota</taxon>
        <taxon>Sar</taxon>
        <taxon>Alveolata</taxon>
        <taxon>Dinophyceae</taxon>
        <taxon>Suessiales</taxon>
        <taxon>Symbiodiniaceae</taxon>
        <taxon>Symbiodinium</taxon>
    </lineage>
</organism>
<dbReference type="Proteomes" id="UP000649617">
    <property type="component" value="Unassembled WGS sequence"/>
</dbReference>
<protein>
    <submittedName>
        <fullName evidence="2">Tmem131 protein</fullName>
    </submittedName>
</protein>